<protein>
    <submittedName>
        <fullName evidence="2">NmrA family NAD(P)-binding protein</fullName>
    </submittedName>
</protein>
<dbReference type="SUPFAM" id="SSF51735">
    <property type="entry name" value="NAD(P)-binding Rossmann-fold domains"/>
    <property type="match status" value="1"/>
</dbReference>
<evidence type="ECO:0000259" key="1">
    <source>
        <dbReference type="Pfam" id="PF05368"/>
    </source>
</evidence>
<dbReference type="PANTHER" id="PTHR43162:SF1">
    <property type="entry name" value="PRESTALK A DIFFERENTIATION PROTEIN A"/>
    <property type="match status" value="1"/>
</dbReference>
<dbReference type="EMBL" id="CP073767">
    <property type="protein sequence ID" value="UWZ59711.1"/>
    <property type="molecule type" value="Genomic_DNA"/>
</dbReference>
<dbReference type="Gene3D" id="3.90.25.10">
    <property type="entry name" value="UDP-galactose 4-epimerase, domain 1"/>
    <property type="match status" value="1"/>
</dbReference>
<organism evidence="2 3">
    <name type="scientific">Dactylosporangium aurantiacum</name>
    <dbReference type="NCBI Taxonomy" id="35754"/>
    <lineage>
        <taxon>Bacteria</taxon>
        <taxon>Bacillati</taxon>
        <taxon>Actinomycetota</taxon>
        <taxon>Actinomycetes</taxon>
        <taxon>Micromonosporales</taxon>
        <taxon>Micromonosporaceae</taxon>
        <taxon>Dactylosporangium</taxon>
    </lineage>
</organism>
<dbReference type="PANTHER" id="PTHR43162">
    <property type="match status" value="1"/>
</dbReference>
<dbReference type="AlphaFoldDB" id="A0A9Q9MNS7"/>
<evidence type="ECO:0000313" key="2">
    <source>
        <dbReference type="EMBL" id="UWZ59711.1"/>
    </source>
</evidence>
<name>A0A9Q9MNS7_9ACTN</name>
<feature type="domain" description="NmrA-like" evidence="1">
    <location>
        <begin position="2"/>
        <end position="222"/>
    </location>
</feature>
<accession>A0A9Q9MNS7</accession>
<dbReference type="InterPro" id="IPR036291">
    <property type="entry name" value="NAD(P)-bd_dom_sf"/>
</dbReference>
<dbReference type="InterPro" id="IPR051604">
    <property type="entry name" value="Ergot_Alk_Oxidoreductase"/>
</dbReference>
<reference evidence="2" key="1">
    <citation type="submission" date="2021-04" db="EMBL/GenBank/DDBJ databases">
        <title>Dactylosporangium aurantiacum NRRL B-8018 full assembly.</title>
        <authorList>
            <person name="Hartkoorn R.C."/>
            <person name="Beaudoing E."/>
            <person name="Hot D."/>
        </authorList>
    </citation>
    <scope>NUCLEOTIDE SEQUENCE</scope>
    <source>
        <strain evidence="2">NRRL B-8018</strain>
    </source>
</reference>
<dbReference type="Gene3D" id="3.40.50.720">
    <property type="entry name" value="NAD(P)-binding Rossmann-like Domain"/>
    <property type="match status" value="1"/>
</dbReference>
<dbReference type="InterPro" id="IPR008030">
    <property type="entry name" value="NmrA-like"/>
</dbReference>
<sequence>MKGPVLVIGASGNVGGAAARSLLDAGLPVRVAGTDPGALRRRFPTAEAVRLDFLDPATFDGAAAGAGALFLLRPPPISRVGPTLNAFVDAAARHGVGHVVFASVAGADTNRLVPHHRVEQHLRTGTVPWTILRPGFFAQNLGDAYRTDIATDDRIVLPAGDGRAAFIDTRDIGEAAAVILADPHRHAGNGYLLTGPQALSFTDVARLLTGALDRPIRYEPTTAVRYLWHLRRRRTPLTQALVQTVLHTGLRHGQAEQVDPTLPRLLGRPARTLEQYIGQHRHLWSASPPAP</sequence>
<keyword evidence="3" id="KW-1185">Reference proteome</keyword>
<evidence type="ECO:0000313" key="3">
    <source>
        <dbReference type="Proteomes" id="UP001058003"/>
    </source>
</evidence>
<dbReference type="Pfam" id="PF05368">
    <property type="entry name" value="NmrA"/>
    <property type="match status" value="1"/>
</dbReference>
<dbReference type="Proteomes" id="UP001058003">
    <property type="component" value="Chromosome"/>
</dbReference>
<dbReference type="KEGG" id="daur:Daura_23570"/>
<gene>
    <name evidence="2" type="ORF">Daura_23570</name>
</gene>
<proteinExistence type="predicted"/>